<reference evidence="1 2" key="1">
    <citation type="submission" date="2019-03" db="EMBL/GenBank/DDBJ databases">
        <authorList>
            <consortium name="Pathogen Informatics"/>
        </authorList>
    </citation>
    <scope>NUCLEOTIDE SEQUENCE [LARGE SCALE GENOMIC DNA]</scope>
    <source>
        <strain evidence="1 2">NCTC12998</strain>
    </source>
</reference>
<protein>
    <submittedName>
        <fullName evidence="1">Uncharacterized protein</fullName>
    </submittedName>
</protein>
<organism evidence="1 2">
    <name type="scientific">Raoultella planticola</name>
    <name type="common">Klebsiella planticola</name>
    <dbReference type="NCBI Taxonomy" id="575"/>
    <lineage>
        <taxon>Bacteria</taxon>
        <taxon>Pseudomonadati</taxon>
        <taxon>Pseudomonadota</taxon>
        <taxon>Gammaproteobacteria</taxon>
        <taxon>Enterobacterales</taxon>
        <taxon>Enterobacteriaceae</taxon>
        <taxon>Klebsiella/Raoultella group</taxon>
        <taxon>Raoultella</taxon>
    </lineage>
</organism>
<dbReference type="AlphaFoldDB" id="A0A485CUL2"/>
<evidence type="ECO:0000313" key="1">
    <source>
        <dbReference type="EMBL" id="VFS88263.1"/>
    </source>
</evidence>
<evidence type="ECO:0000313" key="2">
    <source>
        <dbReference type="Proteomes" id="UP000345637"/>
    </source>
</evidence>
<dbReference type="EMBL" id="CAADJE010000035">
    <property type="protein sequence ID" value="VFS88263.1"/>
    <property type="molecule type" value="Genomic_DNA"/>
</dbReference>
<proteinExistence type="predicted"/>
<accession>A0A485CUL2</accession>
<dbReference type="Proteomes" id="UP000345637">
    <property type="component" value="Unassembled WGS sequence"/>
</dbReference>
<gene>
    <name evidence="1" type="ORF">NCTC12998_06486</name>
</gene>
<sequence length="48" mass="5477">MKRAAGTCIVLIRNKGSVPFSDGCRAYVYYNSNEGNDVYHQLRLVIRQ</sequence>
<name>A0A485CUL2_RAOPL</name>